<keyword evidence="5" id="KW-0175">Coiled coil</keyword>
<evidence type="ECO:0000256" key="6">
    <source>
        <dbReference type="SAM" id="MobiDB-lite"/>
    </source>
</evidence>
<evidence type="ECO:0000256" key="2">
    <source>
        <dbReference type="ARBA" id="ARBA00022692"/>
    </source>
</evidence>
<feature type="domain" description="Abscisic acid G-protein coupled receptor-like" evidence="8">
    <location>
        <begin position="265"/>
        <end position="441"/>
    </location>
</feature>
<feature type="transmembrane region" description="Helical" evidence="7">
    <location>
        <begin position="41"/>
        <end position="62"/>
    </location>
</feature>
<feature type="transmembrane region" description="Helical" evidence="7">
    <location>
        <begin position="68"/>
        <end position="89"/>
    </location>
</feature>
<protein>
    <recommendedName>
        <fullName evidence="12">Golgi pH regulator</fullName>
    </recommendedName>
</protein>
<evidence type="ECO:0000259" key="9">
    <source>
        <dbReference type="Pfam" id="PF12537"/>
    </source>
</evidence>
<comment type="caution">
    <text evidence="10">The sequence shown here is derived from an EMBL/GenBank/DDBJ whole genome shotgun (WGS) entry which is preliminary data.</text>
</comment>
<feature type="coiled-coil region" evidence="5">
    <location>
        <begin position="225"/>
        <end position="252"/>
    </location>
</feature>
<feature type="region of interest" description="Disordered" evidence="6">
    <location>
        <begin position="466"/>
        <end position="494"/>
    </location>
</feature>
<dbReference type="InterPro" id="IPR022535">
    <property type="entry name" value="Golgi_pH-regulator_cons_dom"/>
</dbReference>
<dbReference type="OrthoDB" id="264392at2759"/>
<keyword evidence="2 7" id="KW-0812">Transmembrane</keyword>
<feature type="transmembrane region" description="Helical" evidence="7">
    <location>
        <begin position="419"/>
        <end position="441"/>
    </location>
</feature>
<dbReference type="PANTHER" id="PTHR15948:SF0">
    <property type="entry name" value="GOLGI PH REGULATOR A-RELATED"/>
    <property type="match status" value="1"/>
</dbReference>
<dbReference type="STRING" id="329046.A0A1Y2BXG8"/>
<gene>
    <name evidence="10" type="ORF">BCR33DRAFT_720198</name>
</gene>
<evidence type="ECO:0000256" key="3">
    <source>
        <dbReference type="ARBA" id="ARBA00022989"/>
    </source>
</evidence>
<dbReference type="Proteomes" id="UP000193642">
    <property type="component" value="Unassembled WGS sequence"/>
</dbReference>
<keyword evidence="4 7" id="KW-0472">Membrane</keyword>
<evidence type="ECO:0000256" key="5">
    <source>
        <dbReference type="SAM" id="Coils"/>
    </source>
</evidence>
<dbReference type="AlphaFoldDB" id="A0A1Y2BXG8"/>
<evidence type="ECO:0000313" key="11">
    <source>
        <dbReference type="Proteomes" id="UP000193642"/>
    </source>
</evidence>
<dbReference type="GO" id="GO:0016020">
    <property type="term" value="C:membrane"/>
    <property type="evidence" value="ECO:0007669"/>
    <property type="project" value="UniProtKB-SubCell"/>
</dbReference>
<feature type="transmembrane region" description="Helical" evidence="7">
    <location>
        <begin position="273"/>
        <end position="298"/>
    </location>
</feature>
<proteinExistence type="predicted"/>
<organism evidence="10 11">
    <name type="scientific">Rhizoclosmatium globosum</name>
    <dbReference type="NCBI Taxonomy" id="329046"/>
    <lineage>
        <taxon>Eukaryota</taxon>
        <taxon>Fungi</taxon>
        <taxon>Fungi incertae sedis</taxon>
        <taxon>Chytridiomycota</taxon>
        <taxon>Chytridiomycota incertae sedis</taxon>
        <taxon>Chytridiomycetes</taxon>
        <taxon>Chytridiales</taxon>
        <taxon>Chytriomycetaceae</taxon>
        <taxon>Rhizoclosmatium</taxon>
    </lineage>
</organism>
<dbReference type="PANTHER" id="PTHR15948">
    <property type="entry name" value="G-PROTEIN COUPLED RECEPTOR 89-RELATED"/>
    <property type="match status" value="1"/>
</dbReference>
<evidence type="ECO:0000256" key="7">
    <source>
        <dbReference type="SAM" id="Phobius"/>
    </source>
</evidence>
<feature type="transmembrane region" description="Helical" evidence="7">
    <location>
        <begin position="376"/>
        <end position="399"/>
    </location>
</feature>
<evidence type="ECO:0000259" key="8">
    <source>
        <dbReference type="Pfam" id="PF12430"/>
    </source>
</evidence>
<feature type="transmembrane region" description="Helical" evidence="7">
    <location>
        <begin position="101"/>
        <end position="118"/>
    </location>
</feature>
<evidence type="ECO:0000256" key="4">
    <source>
        <dbReference type="ARBA" id="ARBA00023136"/>
    </source>
</evidence>
<sequence>MLATLIVVASAPLLYLTGTHTLSAVLPPSSISSSSVAPRRLFGLSFSTSSLLFLLLLVDIGGLSVPPFLWFLLLSINLIVGLVVVPFVLCFHLTLTWTPAIALYLFDVFVFTTLTSPAEDKKSFLGFLVGLFTIQDNMTRVSVVGVALMAVLSGFGAVYTPYSSMSRFIKNVGDDHVREKEAELDRTQNIILHKQRRVLELTEKRGNSARDAEPGFFRRVIGSVVGSEGAELRELKREIHALEALTRTLNTDLEQLQYERDRYKASKTMYGQFLNLIGYFFSLYCIYKIITSCINLIFHNHGGTDPITLGINFAIQALSAEGSPATITIDVESSAQQLSFLMVGGLVFCSIRGLILQFSKLFRLISGTNTSITDTLILLFSETITLYSLSLVLMMRVSLPPQYRAIISNVLGKNIKFDFYQRWFDFIFLVAAVGSAVVVFAMSDGNVGGGGGAGFDMKEFELPSQRDGGFDGPPRLSRGRSSGVGTEGLLGKRI</sequence>
<name>A0A1Y2BXG8_9FUNG</name>
<accession>A0A1Y2BXG8</accession>
<dbReference type="InterPro" id="IPR015672">
    <property type="entry name" value="GPHR/GTG"/>
</dbReference>
<dbReference type="InterPro" id="IPR025969">
    <property type="entry name" value="ABA_GPCR_dom"/>
</dbReference>
<evidence type="ECO:0000313" key="10">
    <source>
        <dbReference type="EMBL" id="ORY39364.1"/>
    </source>
</evidence>
<comment type="subcellular location">
    <subcellularLocation>
        <location evidence="1">Membrane</location>
        <topology evidence="1">Multi-pass membrane protein</topology>
    </subcellularLocation>
</comment>
<dbReference type="Pfam" id="PF12537">
    <property type="entry name" value="GPHR_N"/>
    <property type="match status" value="1"/>
</dbReference>
<feature type="transmembrane region" description="Helical" evidence="7">
    <location>
        <begin position="338"/>
        <end position="355"/>
    </location>
</feature>
<keyword evidence="3 7" id="KW-1133">Transmembrane helix</keyword>
<feature type="domain" description="Golgi pH regulator conserved" evidence="9">
    <location>
        <begin position="132"/>
        <end position="197"/>
    </location>
</feature>
<reference evidence="10 11" key="1">
    <citation type="submission" date="2016-07" db="EMBL/GenBank/DDBJ databases">
        <title>Pervasive Adenine N6-methylation of Active Genes in Fungi.</title>
        <authorList>
            <consortium name="DOE Joint Genome Institute"/>
            <person name="Mondo S.J."/>
            <person name="Dannebaum R.O."/>
            <person name="Kuo R.C."/>
            <person name="Labutti K."/>
            <person name="Haridas S."/>
            <person name="Kuo A."/>
            <person name="Salamov A."/>
            <person name="Ahrendt S.R."/>
            <person name="Lipzen A."/>
            <person name="Sullivan W."/>
            <person name="Andreopoulos W.B."/>
            <person name="Clum A."/>
            <person name="Lindquist E."/>
            <person name="Daum C."/>
            <person name="Ramamoorthy G.K."/>
            <person name="Gryganskyi A."/>
            <person name="Culley D."/>
            <person name="Magnuson J.K."/>
            <person name="James T.Y."/>
            <person name="O'Malley M.A."/>
            <person name="Stajich J.E."/>
            <person name="Spatafora J.W."/>
            <person name="Visel A."/>
            <person name="Grigoriev I.V."/>
        </authorList>
    </citation>
    <scope>NUCLEOTIDE SEQUENCE [LARGE SCALE GENOMIC DNA]</scope>
    <source>
        <strain evidence="10 11">JEL800</strain>
    </source>
</reference>
<evidence type="ECO:0008006" key="12">
    <source>
        <dbReference type="Google" id="ProtNLM"/>
    </source>
</evidence>
<keyword evidence="11" id="KW-1185">Reference proteome</keyword>
<feature type="transmembrane region" description="Helical" evidence="7">
    <location>
        <begin position="138"/>
        <end position="160"/>
    </location>
</feature>
<evidence type="ECO:0000256" key="1">
    <source>
        <dbReference type="ARBA" id="ARBA00004141"/>
    </source>
</evidence>
<dbReference type="Pfam" id="PF12430">
    <property type="entry name" value="ABA_GPCR"/>
    <property type="match status" value="1"/>
</dbReference>
<dbReference type="EMBL" id="MCGO01000040">
    <property type="protein sequence ID" value="ORY39364.1"/>
    <property type="molecule type" value="Genomic_DNA"/>
</dbReference>